<feature type="chain" id="PRO_5046107539" evidence="1">
    <location>
        <begin position="21"/>
        <end position="124"/>
    </location>
</feature>
<keyword evidence="1" id="KW-0732">Signal</keyword>
<evidence type="ECO:0000256" key="1">
    <source>
        <dbReference type="SAM" id="SignalP"/>
    </source>
</evidence>
<keyword evidence="3" id="KW-1185">Reference proteome</keyword>
<dbReference type="GeneID" id="92072237"/>
<comment type="caution">
    <text evidence="2">The sequence shown here is derived from an EMBL/GenBank/DDBJ whole genome shotgun (WGS) entry which is preliminary data.</text>
</comment>
<dbReference type="Proteomes" id="UP001391051">
    <property type="component" value="Unassembled WGS sequence"/>
</dbReference>
<dbReference type="RefSeq" id="XP_066704239.1">
    <property type="nucleotide sequence ID" value="XM_066839175.1"/>
</dbReference>
<protein>
    <submittedName>
        <fullName evidence="2">Uncharacterized protein</fullName>
    </submittedName>
</protein>
<sequence>MKTTTAIITALLCHASIVWGLPNFNLTSASPELQQPQHQTSSPSPPRIQGETWQCKPIAFPDDLCLCVPMDCQLGPPDCWSVYISKGVLGCDQACNGCRPDECHQSLCNSVHESSSLSFDEITF</sequence>
<accession>A0ABR1QQR6</accession>
<feature type="signal peptide" evidence="1">
    <location>
        <begin position="1"/>
        <end position="20"/>
    </location>
</feature>
<dbReference type="EMBL" id="JAQQWE010000002">
    <property type="protein sequence ID" value="KAK7962128.1"/>
    <property type="molecule type" value="Genomic_DNA"/>
</dbReference>
<proteinExistence type="predicted"/>
<evidence type="ECO:0000313" key="2">
    <source>
        <dbReference type="EMBL" id="KAK7962128.1"/>
    </source>
</evidence>
<name>A0ABR1QQR6_9PEZI</name>
<evidence type="ECO:0000313" key="3">
    <source>
        <dbReference type="Proteomes" id="UP001391051"/>
    </source>
</evidence>
<organism evidence="2 3">
    <name type="scientific">Apiospora aurea</name>
    <dbReference type="NCBI Taxonomy" id="335848"/>
    <lineage>
        <taxon>Eukaryota</taxon>
        <taxon>Fungi</taxon>
        <taxon>Dikarya</taxon>
        <taxon>Ascomycota</taxon>
        <taxon>Pezizomycotina</taxon>
        <taxon>Sordariomycetes</taxon>
        <taxon>Xylariomycetidae</taxon>
        <taxon>Amphisphaeriales</taxon>
        <taxon>Apiosporaceae</taxon>
        <taxon>Apiospora</taxon>
    </lineage>
</organism>
<reference evidence="2 3" key="1">
    <citation type="submission" date="2023-01" db="EMBL/GenBank/DDBJ databases">
        <title>Analysis of 21 Apiospora genomes using comparative genomics revels a genus with tremendous synthesis potential of carbohydrate active enzymes and secondary metabolites.</title>
        <authorList>
            <person name="Sorensen T."/>
        </authorList>
    </citation>
    <scope>NUCLEOTIDE SEQUENCE [LARGE SCALE GENOMIC DNA]</scope>
    <source>
        <strain evidence="2 3">CBS 24483</strain>
    </source>
</reference>
<gene>
    <name evidence="2" type="ORF">PG986_002953</name>
</gene>